<dbReference type="CDD" id="cd18791">
    <property type="entry name" value="SF2_C_RHA"/>
    <property type="match status" value="1"/>
</dbReference>
<dbReference type="FunFam" id="3.40.50.300:FF:001922">
    <property type="entry name" value="DEAH (Asp-Glu-Ala-His) box polypeptide 29"/>
    <property type="match status" value="1"/>
</dbReference>
<dbReference type="GO" id="GO:0003723">
    <property type="term" value="F:RNA binding"/>
    <property type="evidence" value="ECO:0007669"/>
    <property type="project" value="TreeGrafter"/>
</dbReference>
<dbReference type="Pfam" id="PF04408">
    <property type="entry name" value="WHD_HA2"/>
    <property type="match status" value="1"/>
</dbReference>
<sequence>MWDKREAIQRHIAQHQVTLLVGETGSGKTTQLPQFVFEMKPKGRIACTQPRRVAAMSVGMRVAEEMDVRCGSEVGFSVRFHHNCCESTKIVYMTDGMLLREAQGDPLLSQYSVIVIDEAHERAVDTDILLGIVKLLCAKRSDLRVVVMSATLDMQKFQEYFTGAPLLRVPGRMFNVAVFYTQQPVQDYVAAAIDHAVHIHLTEPAGDILVFLIGEAEIERAITRCQDRLEREMNSPTARPDLLRFKVLPLYGSLSLEAQKRVFMSAGPNTRKIIFSTNIAETSVTIDGVVFVVDSGYHKQTLYDAKVRIDSLLPAVISKASAEQRKGRAGRTRPGKCFRMFCEKDYPTLPDQSYPEVLRTNMLSTVLIMYRLGLENPCQFPFLDPPSHQSFLDAFTQLIYYGALDENDACLTEFGKSMADFPVEPHVARMLFLFWILPLIKVSLMRLRSYYGALDENDACLTDFGKSMADFPVEPHVARMLIKASGMGCSADVAVIAAMIESGNVFLRPGRRQGEADQMRLRFENPDSDHITLFNVFHAFLANHRSPTWCDNNFLKFQTLQQAERVYMQLVSILQRKEYRVVSAYRQDTKVVDSAKVRRAMLEGLFTQVAFLPSGFDKYRMVREKQVAFTHTSSVLNKGKPQWVMYDRLELQGKEGCFIRVGSVVDPAWLPDVHEEYFDPAEIPDGLVAAELRAVILKRNQEKAQSAKDQI</sequence>
<dbReference type="Gene3D" id="1.10.10.2130">
    <property type="entry name" value="DEAH helicase family, winged-helix domain"/>
    <property type="match status" value="1"/>
</dbReference>
<dbReference type="Proteomes" id="UP000051952">
    <property type="component" value="Unassembled WGS sequence"/>
</dbReference>
<proteinExistence type="predicted"/>
<dbReference type="OrthoDB" id="10253254at2759"/>
<dbReference type="GO" id="GO:0008380">
    <property type="term" value="P:RNA splicing"/>
    <property type="evidence" value="ECO:0007669"/>
    <property type="project" value="UniProtKB-KW"/>
</dbReference>
<dbReference type="InterPro" id="IPR007502">
    <property type="entry name" value="Helicase-assoc_dom"/>
</dbReference>
<evidence type="ECO:0000256" key="3">
    <source>
        <dbReference type="ARBA" id="ARBA00022741"/>
    </source>
</evidence>
<keyword evidence="12" id="KW-1185">Reference proteome</keyword>
<dbReference type="Gene3D" id="1.20.120.1080">
    <property type="match status" value="1"/>
</dbReference>
<dbReference type="VEuPathDB" id="TriTrypDB:BSAL_67505"/>
<dbReference type="CDD" id="cd17917">
    <property type="entry name" value="DEXHc_RHA-like"/>
    <property type="match status" value="1"/>
</dbReference>
<keyword evidence="5 11" id="KW-0347">Helicase</keyword>
<comment type="catalytic activity">
    <reaction evidence="8">
        <text>ATP + H2O = ADP + phosphate + H(+)</text>
        <dbReference type="Rhea" id="RHEA:13065"/>
        <dbReference type="ChEBI" id="CHEBI:15377"/>
        <dbReference type="ChEBI" id="CHEBI:15378"/>
        <dbReference type="ChEBI" id="CHEBI:30616"/>
        <dbReference type="ChEBI" id="CHEBI:43474"/>
        <dbReference type="ChEBI" id="CHEBI:456216"/>
        <dbReference type="EC" id="3.6.4.13"/>
    </reaction>
</comment>
<keyword evidence="6" id="KW-0067">ATP-binding</keyword>
<evidence type="ECO:0000256" key="4">
    <source>
        <dbReference type="ARBA" id="ARBA00022801"/>
    </source>
</evidence>
<dbReference type="PROSITE" id="PS51194">
    <property type="entry name" value="HELICASE_CTER"/>
    <property type="match status" value="1"/>
</dbReference>
<evidence type="ECO:0000259" key="10">
    <source>
        <dbReference type="PROSITE" id="PS51194"/>
    </source>
</evidence>
<dbReference type="GO" id="GO:0006397">
    <property type="term" value="P:mRNA processing"/>
    <property type="evidence" value="ECO:0007669"/>
    <property type="project" value="UniProtKB-KW"/>
</dbReference>
<dbReference type="InterPro" id="IPR011709">
    <property type="entry name" value="DEAD-box_helicase_OB_fold"/>
</dbReference>
<accession>A0A0S4IQ76</accession>
<dbReference type="EC" id="3.6.4.13" evidence="1"/>
<gene>
    <name evidence="11" type="ORF">BSAL_67505</name>
</gene>
<evidence type="ECO:0000313" key="11">
    <source>
        <dbReference type="EMBL" id="CUF93675.1"/>
    </source>
</evidence>
<dbReference type="GO" id="GO:0005524">
    <property type="term" value="F:ATP binding"/>
    <property type="evidence" value="ECO:0007669"/>
    <property type="project" value="UniProtKB-KW"/>
</dbReference>
<dbReference type="AlphaFoldDB" id="A0A0S4IQ76"/>
<dbReference type="FunFam" id="3.40.50.300:FF:000145">
    <property type="entry name" value="probable ATP-dependent RNA helicase DHX40"/>
    <property type="match status" value="1"/>
</dbReference>
<evidence type="ECO:0000313" key="12">
    <source>
        <dbReference type="Proteomes" id="UP000051952"/>
    </source>
</evidence>
<dbReference type="InterPro" id="IPR011545">
    <property type="entry name" value="DEAD/DEAH_box_helicase_dom"/>
</dbReference>
<organism evidence="11 12">
    <name type="scientific">Bodo saltans</name>
    <name type="common">Flagellated protozoan</name>
    <dbReference type="NCBI Taxonomy" id="75058"/>
    <lineage>
        <taxon>Eukaryota</taxon>
        <taxon>Discoba</taxon>
        <taxon>Euglenozoa</taxon>
        <taxon>Kinetoplastea</taxon>
        <taxon>Metakinetoplastina</taxon>
        <taxon>Eubodonida</taxon>
        <taxon>Bodonidae</taxon>
        <taxon>Bodo</taxon>
    </lineage>
</organism>
<protein>
    <recommendedName>
        <fullName evidence="1">RNA helicase</fullName>
        <ecNumber evidence="1">3.6.4.13</ecNumber>
    </recommendedName>
</protein>
<name>A0A0S4IQ76_BODSA</name>
<feature type="domain" description="Helicase ATP-binding" evidence="9">
    <location>
        <begin position="9"/>
        <end position="170"/>
    </location>
</feature>
<dbReference type="PANTHER" id="PTHR18934:SF109">
    <property type="entry name" value="ATP-DEPENDENT RNA HELICASE DHX15 HOMOLOG"/>
    <property type="match status" value="1"/>
</dbReference>
<reference evidence="12" key="1">
    <citation type="submission" date="2015-09" db="EMBL/GenBank/DDBJ databases">
        <authorList>
            <consortium name="Pathogen Informatics"/>
        </authorList>
    </citation>
    <scope>NUCLEOTIDE SEQUENCE [LARGE SCALE GENOMIC DNA]</scope>
    <source>
        <strain evidence="12">Lake Konstanz</strain>
    </source>
</reference>
<evidence type="ECO:0000256" key="6">
    <source>
        <dbReference type="ARBA" id="ARBA00022840"/>
    </source>
</evidence>
<evidence type="ECO:0000256" key="1">
    <source>
        <dbReference type="ARBA" id="ARBA00012552"/>
    </source>
</evidence>
<dbReference type="InterPro" id="IPR014001">
    <property type="entry name" value="Helicase_ATP-bd"/>
</dbReference>
<dbReference type="SUPFAM" id="SSF52540">
    <property type="entry name" value="P-loop containing nucleoside triphosphate hydrolases"/>
    <property type="match status" value="2"/>
</dbReference>
<dbReference type="GO" id="GO:0003724">
    <property type="term" value="F:RNA helicase activity"/>
    <property type="evidence" value="ECO:0007669"/>
    <property type="project" value="UniProtKB-EC"/>
</dbReference>
<dbReference type="Pfam" id="PF00270">
    <property type="entry name" value="DEAD"/>
    <property type="match status" value="1"/>
</dbReference>
<dbReference type="GO" id="GO:0016787">
    <property type="term" value="F:hydrolase activity"/>
    <property type="evidence" value="ECO:0007669"/>
    <property type="project" value="UniProtKB-KW"/>
</dbReference>
<dbReference type="PANTHER" id="PTHR18934">
    <property type="entry name" value="ATP-DEPENDENT RNA HELICASE"/>
    <property type="match status" value="1"/>
</dbReference>
<evidence type="ECO:0000256" key="7">
    <source>
        <dbReference type="ARBA" id="ARBA00023187"/>
    </source>
</evidence>
<dbReference type="Pfam" id="PF07717">
    <property type="entry name" value="OB_NTP_bind"/>
    <property type="match status" value="1"/>
</dbReference>
<dbReference type="InterPro" id="IPR048333">
    <property type="entry name" value="HA2_WH"/>
</dbReference>
<evidence type="ECO:0000256" key="2">
    <source>
        <dbReference type="ARBA" id="ARBA00022664"/>
    </source>
</evidence>
<dbReference type="InterPro" id="IPR042035">
    <property type="entry name" value="DEAH_win-hel_dom"/>
</dbReference>
<dbReference type="InterPro" id="IPR002464">
    <property type="entry name" value="DNA/RNA_helicase_DEAH_CS"/>
</dbReference>
<dbReference type="SMART" id="SM00847">
    <property type="entry name" value="HA2"/>
    <property type="match status" value="1"/>
</dbReference>
<dbReference type="InterPro" id="IPR001650">
    <property type="entry name" value="Helicase_C-like"/>
</dbReference>
<dbReference type="Pfam" id="PF00271">
    <property type="entry name" value="Helicase_C"/>
    <property type="match status" value="1"/>
</dbReference>
<dbReference type="InterPro" id="IPR027417">
    <property type="entry name" value="P-loop_NTPase"/>
</dbReference>
<dbReference type="SMART" id="SM00487">
    <property type="entry name" value="DEXDc"/>
    <property type="match status" value="1"/>
</dbReference>
<dbReference type="Gene3D" id="3.40.50.300">
    <property type="entry name" value="P-loop containing nucleotide triphosphate hydrolases"/>
    <property type="match status" value="2"/>
</dbReference>
<keyword evidence="3" id="KW-0547">Nucleotide-binding</keyword>
<evidence type="ECO:0000256" key="8">
    <source>
        <dbReference type="ARBA" id="ARBA00047984"/>
    </source>
</evidence>
<keyword evidence="2" id="KW-0507">mRNA processing</keyword>
<dbReference type="PROSITE" id="PS00690">
    <property type="entry name" value="DEAH_ATP_HELICASE"/>
    <property type="match status" value="1"/>
</dbReference>
<dbReference type="Pfam" id="PF21010">
    <property type="entry name" value="HA2_C"/>
    <property type="match status" value="1"/>
</dbReference>
<keyword evidence="7" id="KW-0508">mRNA splicing</keyword>
<dbReference type="SMART" id="SM00490">
    <property type="entry name" value="HELICc"/>
    <property type="match status" value="1"/>
</dbReference>
<evidence type="ECO:0000256" key="5">
    <source>
        <dbReference type="ARBA" id="ARBA00022806"/>
    </source>
</evidence>
<feature type="domain" description="Helicase C-terminal" evidence="10">
    <location>
        <begin position="192"/>
        <end position="373"/>
    </location>
</feature>
<dbReference type="PROSITE" id="PS51192">
    <property type="entry name" value="HELICASE_ATP_BIND_1"/>
    <property type="match status" value="1"/>
</dbReference>
<keyword evidence="4" id="KW-0378">Hydrolase</keyword>
<evidence type="ECO:0000259" key="9">
    <source>
        <dbReference type="PROSITE" id="PS51192"/>
    </source>
</evidence>
<dbReference type="EMBL" id="CYKH01000453">
    <property type="protein sequence ID" value="CUF93675.1"/>
    <property type="molecule type" value="Genomic_DNA"/>
</dbReference>
<dbReference type="OMA" id="TRVLYMT"/>